<evidence type="ECO:0000256" key="1">
    <source>
        <dbReference type="SAM" id="SignalP"/>
    </source>
</evidence>
<accession>A0A1E5SY55</accession>
<proteinExistence type="predicted"/>
<feature type="signal peptide" evidence="1">
    <location>
        <begin position="1"/>
        <end position="24"/>
    </location>
</feature>
<evidence type="ECO:0008006" key="4">
    <source>
        <dbReference type="Google" id="ProtNLM"/>
    </source>
</evidence>
<keyword evidence="3" id="KW-1185">Reference proteome</keyword>
<dbReference type="EMBL" id="MDGQ01000005">
    <property type="protein sequence ID" value="OEK04045.1"/>
    <property type="molecule type" value="Genomic_DNA"/>
</dbReference>
<dbReference type="Pfam" id="PF18939">
    <property type="entry name" value="DUF5686"/>
    <property type="match status" value="1"/>
</dbReference>
<dbReference type="AlphaFoldDB" id="A0A1E5SY55"/>
<keyword evidence="1" id="KW-0732">Signal</keyword>
<dbReference type="InterPro" id="IPR043741">
    <property type="entry name" value="DUF5686"/>
</dbReference>
<dbReference type="STRING" id="1563681.BFP71_11160"/>
<reference evidence="2 3" key="1">
    <citation type="submission" date="2016-08" db="EMBL/GenBank/DDBJ databases">
        <title>Draft genome of Fabibacter sp. strain SK-8.</title>
        <authorList>
            <person name="Wong S.-K."/>
            <person name="Hamasaki K."/>
            <person name="Yoshizawa S."/>
        </authorList>
    </citation>
    <scope>NUCLEOTIDE SEQUENCE [LARGE SCALE GENOMIC DNA]</scope>
    <source>
        <strain evidence="2 3">SK-8</strain>
    </source>
</reference>
<dbReference type="OrthoDB" id="983143at2"/>
<gene>
    <name evidence="2" type="ORF">BFP71_11160</name>
</gene>
<dbReference type="RefSeq" id="WP_069835550.1">
    <property type="nucleotide sequence ID" value="NZ_MDGQ01000005.1"/>
</dbReference>
<sequence>MRQTNLIQVSLVLTLLITHFSLNAQKVNSNAIHITKKEQSGINPGQLMFNGVVIPEEVKTRSWFIPPLFDLFQYNTIEGFVFNPRISLTQQLSDEKFIAFKPNLRYGFGSEKLLGKVSAIYYYNPLQFESLTINGGNFVEQFDENSTLTPFANSYSTLLSDRNFLKIFESTFLEVSHSFSPLKNIQLSNRVFWGSRNPLRNLEKLDSTKEGYTSNIPLNNELGMVEFDSHKVFYQETEIRWQLGLSYEYRRGAFKSTSQYPAIILNYKSSHDGVFNSSLSYQRISLELEGKINLKTWGIGQFRFEGGDFLSADSLSLIDLTHFQGNRVAYTAYEPGTFQLLDYYSFSTPEGFFRGHYLHKFDQLTHRRGINPFQPFIDVNFLRTSDVSYFELGLGLQGMARPWRIGLYNSWIDGRHDRIEIRFGFIISEL</sequence>
<protein>
    <recommendedName>
        <fullName evidence="4">Bacterial surface antigen (D15) domain-containing protein</fullName>
    </recommendedName>
</protein>
<organism evidence="2 3">
    <name type="scientific">Roseivirga misakiensis</name>
    <dbReference type="NCBI Taxonomy" id="1563681"/>
    <lineage>
        <taxon>Bacteria</taxon>
        <taxon>Pseudomonadati</taxon>
        <taxon>Bacteroidota</taxon>
        <taxon>Cytophagia</taxon>
        <taxon>Cytophagales</taxon>
        <taxon>Roseivirgaceae</taxon>
        <taxon>Roseivirga</taxon>
    </lineage>
</organism>
<comment type="caution">
    <text evidence="2">The sequence shown here is derived from an EMBL/GenBank/DDBJ whole genome shotgun (WGS) entry which is preliminary data.</text>
</comment>
<evidence type="ECO:0000313" key="2">
    <source>
        <dbReference type="EMBL" id="OEK04045.1"/>
    </source>
</evidence>
<feature type="chain" id="PRO_5009185748" description="Bacterial surface antigen (D15) domain-containing protein" evidence="1">
    <location>
        <begin position="25"/>
        <end position="430"/>
    </location>
</feature>
<name>A0A1E5SY55_9BACT</name>
<dbReference type="Proteomes" id="UP000095552">
    <property type="component" value="Unassembled WGS sequence"/>
</dbReference>
<evidence type="ECO:0000313" key="3">
    <source>
        <dbReference type="Proteomes" id="UP000095552"/>
    </source>
</evidence>